<evidence type="ECO:0000313" key="2">
    <source>
        <dbReference type="Proteomes" id="UP001156870"/>
    </source>
</evidence>
<name>A0AA37WL34_9GAMM</name>
<comment type="caution">
    <text evidence="1">The sequence shown here is derived from an EMBL/GenBank/DDBJ whole genome shotgun (WGS) entry which is preliminary data.</text>
</comment>
<proteinExistence type="predicted"/>
<dbReference type="EMBL" id="BSPD01000020">
    <property type="protein sequence ID" value="GLS24830.1"/>
    <property type="molecule type" value="Genomic_DNA"/>
</dbReference>
<reference evidence="1 2" key="1">
    <citation type="journal article" date="2014" name="Int. J. Syst. Evol. Microbiol.">
        <title>Complete genome sequence of Corynebacterium casei LMG S-19264T (=DSM 44701T), isolated from a smear-ripened cheese.</title>
        <authorList>
            <consortium name="US DOE Joint Genome Institute (JGI-PGF)"/>
            <person name="Walter F."/>
            <person name="Albersmeier A."/>
            <person name="Kalinowski J."/>
            <person name="Ruckert C."/>
        </authorList>
    </citation>
    <scope>NUCLEOTIDE SEQUENCE [LARGE SCALE GENOMIC DNA]</scope>
    <source>
        <strain evidence="1 2">NBRC 110095</strain>
    </source>
</reference>
<protein>
    <submittedName>
        <fullName evidence="1">Uncharacterized protein</fullName>
    </submittedName>
</protein>
<sequence length="86" mass="9522">MKKDIFSGLLGNKDYSVLPPKLEPYLNWAAIVRKIPLSHKCEATKTAMFGRLESIATLTCTMDTPRMQANFLTGPLLNAAFSSSRC</sequence>
<dbReference type="RefSeq" id="WP_232592346.1">
    <property type="nucleotide sequence ID" value="NZ_BSPD01000020.1"/>
</dbReference>
<dbReference type="Proteomes" id="UP001156870">
    <property type="component" value="Unassembled WGS sequence"/>
</dbReference>
<evidence type="ECO:0000313" key="1">
    <source>
        <dbReference type="EMBL" id="GLS24830.1"/>
    </source>
</evidence>
<accession>A0AA37WL34</accession>
<organism evidence="1 2">
    <name type="scientific">Marinibactrum halimedae</name>
    <dbReference type="NCBI Taxonomy" id="1444977"/>
    <lineage>
        <taxon>Bacteria</taxon>
        <taxon>Pseudomonadati</taxon>
        <taxon>Pseudomonadota</taxon>
        <taxon>Gammaproteobacteria</taxon>
        <taxon>Cellvibrionales</taxon>
        <taxon>Cellvibrionaceae</taxon>
        <taxon>Marinibactrum</taxon>
    </lineage>
</organism>
<dbReference type="AlphaFoldDB" id="A0AA37WL34"/>
<gene>
    <name evidence="1" type="ORF">GCM10007877_05440</name>
</gene>
<keyword evidence="2" id="KW-1185">Reference proteome</keyword>